<feature type="transmembrane region" description="Helical" evidence="1">
    <location>
        <begin position="15"/>
        <end position="37"/>
    </location>
</feature>
<evidence type="ECO:0000313" key="3">
    <source>
        <dbReference type="Proteomes" id="UP000247459"/>
    </source>
</evidence>
<evidence type="ECO:0000256" key="1">
    <source>
        <dbReference type="SAM" id="Phobius"/>
    </source>
</evidence>
<proteinExistence type="predicted"/>
<name>A0A2W0CNJ2_9BACL</name>
<keyword evidence="1" id="KW-0472">Membrane</keyword>
<gene>
    <name evidence="2" type="ORF">PIL02S_06815</name>
</gene>
<sequence length="62" mass="7263">MNGINEWLKQIAHNYVLIIIAAILFFAVKALIGFITYNHYDKQLKILNQKLNTLLEDKNKMD</sequence>
<dbReference type="OrthoDB" id="2646172at2"/>
<organism evidence="2 3">
    <name type="scientific">Paenibacillus illinoisensis</name>
    <dbReference type="NCBI Taxonomy" id="59845"/>
    <lineage>
        <taxon>Bacteria</taxon>
        <taxon>Bacillati</taxon>
        <taxon>Bacillota</taxon>
        <taxon>Bacilli</taxon>
        <taxon>Bacillales</taxon>
        <taxon>Paenibacillaceae</taxon>
        <taxon>Paenibacillus</taxon>
    </lineage>
</organism>
<dbReference type="Proteomes" id="UP000247459">
    <property type="component" value="Unassembled WGS sequence"/>
</dbReference>
<accession>A0A2W0CNJ2</accession>
<protein>
    <submittedName>
        <fullName evidence="2">Uncharacterized protein</fullName>
    </submittedName>
</protein>
<keyword evidence="1" id="KW-0812">Transmembrane</keyword>
<reference evidence="2 3" key="1">
    <citation type="submission" date="2018-01" db="EMBL/GenBank/DDBJ databases">
        <title>Genome sequence of the PGP bacterium Paenibacillus illinoisensis E3.</title>
        <authorList>
            <person name="Rolli E."/>
            <person name="Marasco R."/>
            <person name="Bessem C."/>
            <person name="Michoud G."/>
            <person name="Gaiarsa S."/>
            <person name="Borin S."/>
            <person name="Daffonchio D."/>
        </authorList>
    </citation>
    <scope>NUCLEOTIDE SEQUENCE [LARGE SCALE GENOMIC DNA]</scope>
    <source>
        <strain evidence="2 3">E3</strain>
    </source>
</reference>
<dbReference type="EMBL" id="PRLG01000039">
    <property type="protein sequence ID" value="PYY25221.1"/>
    <property type="molecule type" value="Genomic_DNA"/>
</dbReference>
<evidence type="ECO:0000313" key="2">
    <source>
        <dbReference type="EMBL" id="PYY25221.1"/>
    </source>
</evidence>
<comment type="caution">
    <text evidence="2">The sequence shown here is derived from an EMBL/GenBank/DDBJ whole genome shotgun (WGS) entry which is preliminary data.</text>
</comment>
<keyword evidence="1" id="KW-1133">Transmembrane helix</keyword>
<dbReference type="AlphaFoldDB" id="A0A2W0CNJ2"/>